<dbReference type="EMBL" id="JARJFB010000236">
    <property type="protein sequence ID" value="MEA0971728.1"/>
    <property type="molecule type" value="Genomic_DNA"/>
</dbReference>
<protein>
    <submittedName>
        <fullName evidence="1">Uncharacterized protein</fullName>
    </submittedName>
</protein>
<name>A0ABU5NEX4_9RICK</name>
<dbReference type="Proteomes" id="UP001291687">
    <property type="component" value="Unassembled WGS sequence"/>
</dbReference>
<dbReference type="RefSeq" id="WP_322777649.1">
    <property type="nucleotide sequence ID" value="NZ_JARJFB010000236.1"/>
</dbReference>
<comment type="caution">
    <text evidence="1">The sequence shown here is derived from an EMBL/GenBank/DDBJ whole genome shotgun (WGS) entry which is preliminary data.</text>
</comment>
<proteinExistence type="predicted"/>
<sequence length="102" mass="11806">MRNRFGFGKSRFKIADKKNAKEMMQTAKEHLDEDMITVNDYTAIVNSAKTQAIIDGECSDTEVYRPSTREELLEKQALLEDIIEKKKILKKAVVKKIDSRRN</sequence>
<evidence type="ECO:0000313" key="2">
    <source>
        <dbReference type="Proteomes" id="UP001291687"/>
    </source>
</evidence>
<keyword evidence="2" id="KW-1185">Reference proteome</keyword>
<accession>A0ABU5NEX4</accession>
<gene>
    <name evidence="1" type="ORF">Megvenef_01715</name>
</gene>
<evidence type="ECO:0000313" key="1">
    <source>
        <dbReference type="EMBL" id="MEA0971728.1"/>
    </source>
</evidence>
<organism evidence="1 2">
    <name type="scientific">Candidatus Megaera venefica</name>
    <dbReference type="NCBI Taxonomy" id="2055910"/>
    <lineage>
        <taxon>Bacteria</taxon>
        <taxon>Pseudomonadati</taxon>
        <taxon>Pseudomonadota</taxon>
        <taxon>Alphaproteobacteria</taxon>
        <taxon>Rickettsiales</taxon>
        <taxon>Rickettsiaceae</taxon>
        <taxon>Candidatus Megaera</taxon>
    </lineage>
</organism>
<reference evidence="1 2" key="1">
    <citation type="submission" date="2023-03" db="EMBL/GenBank/DDBJ databases">
        <title>Host association and intracellularity evolved multiple times independently in the Rickettsiales.</title>
        <authorList>
            <person name="Castelli M."/>
            <person name="Nardi T."/>
            <person name="Gammuto L."/>
            <person name="Bellinzona G."/>
            <person name="Sabaneyeva E."/>
            <person name="Potekhin A."/>
            <person name="Serra V."/>
            <person name="Petroni G."/>
            <person name="Sassera D."/>
        </authorList>
    </citation>
    <scope>NUCLEOTIDE SEQUENCE [LARGE SCALE GENOMIC DNA]</scope>
    <source>
        <strain evidence="1 2">Sr 2-6</strain>
    </source>
</reference>